<comment type="caution">
    <text evidence="2">The sequence shown here is derived from an EMBL/GenBank/DDBJ whole genome shotgun (WGS) entry which is preliminary data.</text>
</comment>
<feature type="coiled-coil region" evidence="1">
    <location>
        <begin position="67"/>
        <end position="94"/>
    </location>
</feature>
<keyword evidence="3" id="KW-1185">Reference proteome</keyword>
<evidence type="ECO:0000256" key="1">
    <source>
        <dbReference type="SAM" id="Coils"/>
    </source>
</evidence>
<keyword evidence="1" id="KW-0175">Coiled coil</keyword>
<proteinExistence type="predicted"/>
<protein>
    <submittedName>
        <fullName evidence="2">Uncharacterized protein</fullName>
    </submittedName>
</protein>
<gene>
    <name evidence="2" type="ORF">EV421DRAFT_1925621</name>
</gene>
<name>A0AA39MFK9_9AGAR</name>
<organism evidence="2 3">
    <name type="scientific">Armillaria borealis</name>
    <dbReference type="NCBI Taxonomy" id="47425"/>
    <lineage>
        <taxon>Eukaryota</taxon>
        <taxon>Fungi</taxon>
        <taxon>Dikarya</taxon>
        <taxon>Basidiomycota</taxon>
        <taxon>Agaricomycotina</taxon>
        <taxon>Agaricomycetes</taxon>
        <taxon>Agaricomycetidae</taxon>
        <taxon>Agaricales</taxon>
        <taxon>Marasmiineae</taxon>
        <taxon>Physalacriaceae</taxon>
        <taxon>Armillaria</taxon>
    </lineage>
</organism>
<accession>A0AA39MFK9</accession>
<sequence>MYGVLRGPATVLTCCLLPHRSIHENSARPDCNKPWLDKMWQTKVELLLAVSVKRSGKPSQRQSDINENTIATENQKLQARIKQLEKERIKLQQAQVLTDKTNHTCSLVRMTASNTHLEDLRDRYAEEYRCGHNGRELSDIESEDDDATGTSLDFSSAIHSKGIVSSPPRNFDERVPHILSCPPRLLQQQPKFPILISGLSEPAA</sequence>
<evidence type="ECO:0000313" key="2">
    <source>
        <dbReference type="EMBL" id="KAK0431705.1"/>
    </source>
</evidence>
<dbReference type="Proteomes" id="UP001175226">
    <property type="component" value="Unassembled WGS sequence"/>
</dbReference>
<dbReference type="EMBL" id="JAUEPT010000108">
    <property type="protein sequence ID" value="KAK0431705.1"/>
    <property type="molecule type" value="Genomic_DNA"/>
</dbReference>
<evidence type="ECO:0000313" key="3">
    <source>
        <dbReference type="Proteomes" id="UP001175226"/>
    </source>
</evidence>
<dbReference type="AlphaFoldDB" id="A0AA39MFK9"/>
<reference evidence="2" key="1">
    <citation type="submission" date="2023-06" db="EMBL/GenBank/DDBJ databases">
        <authorList>
            <consortium name="Lawrence Berkeley National Laboratory"/>
            <person name="Ahrendt S."/>
            <person name="Sahu N."/>
            <person name="Indic B."/>
            <person name="Wong-Bajracharya J."/>
            <person name="Merenyi Z."/>
            <person name="Ke H.-M."/>
            <person name="Monk M."/>
            <person name="Kocsube S."/>
            <person name="Drula E."/>
            <person name="Lipzen A."/>
            <person name="Balint B."/>
            <person name="Henrissat B."/>
            <person name="Andreopoulos B."/>
            <person name="Martin F.M."/>
            <person name="Harder C.B."/>
            <person name="Rigling D."/>
            <person name="Ford K.L."/>
            <person name="Foster G.D."/>
            <person name="Pangilinan J."/>
            <person name="Papanicolaou A."/>
            <person name="Barry K."/>
            <person name="LaButti K."/>
            <person name="Viragh M."/>
            <person name="Koriabine M."/>
            <person name="Yan M."/>
            <person name="Riley R."/>
            <person name="Champramary S."/>
            <person name="Plett K.L."/>
            <person name="Tsai I.J."/>
            <person name="Slot J."/>
            <person name="Sipos G."/>
            <person name="Plett J."/>
            <person name="Nagy L.G."/>
            <person name="Grigoriev I.V."/>
        </authorList>
    </citation>
    <scope>NUCLEOTIDE SEQUENCE</scope>
    <source>
        <strain evidence="2">FPL87.14</strain>
    </source>
</reference>